<evidence type="ECO:0000313" key="7">
    <source>
        <dbReference type="Proteomes" id="UP000295131"/>
    </source>
</evidence>
<evidence type="ECO:0000256" key="3">
    <source>
        <dbReference type="ARBA" id="ARBA00023125"/>
    </source>
</evidence>
<dbReference type="InterPro" id="IPR036388">
    <property type="entry name" value="WH-like_DNA-bd_sf"/>
</dbReference>
<comment type="caution">
    <text evidence="6">The sequence shown here is derived from an EMBL/GenBank/DDBJ whole genome shotgun (WGS) entry which is preliminary data.</text>
</comment>
<dbReference type="GO" id="GO:0003700">
    <property type="term" value="F:DNA-binding transcription factor activity"/>
    <property type="evidence" value="ECO:0007669"/>
    <property type="project" value="InterPro"/>
</dbReference>
<dbReference type="PROSITE" id="PS50931">
    <property type="entry name" value="HTH_LYSR"/>
    <property type="match status" value="1"/>
</dbReference>
<comment type="similarity">
    <text evidence="1">Belongs to the LysR transcriptional regulatory family.</text>
</comment>
<dbReference type="SUPFAM" id="SSF46785">
    <property type="entry name" value="Winged helix' DNA-binding domain"/>
    <property type="match status" value="1"/>
</dbReference>
<dbReference type="PANTHER" id="PTHR30579">
    <property type="entry name" value="TRANSCRIPTIONAL REGULATOR"/>
    <property type="match status" value="1"/>
</dbReference>
<accession>A0A4R5PPJ4</accession>
<reference evidence="6 7" key="1">
    <citation type="journal article" date="2013" name="Int. J. Syst. Evol. Microbiol.">
        <title>Hoeflea suaedae sp. nov., an endophytic bacterium isolated from the root of the halophyte Suaeda maritima.</title>
        <authorList>
            <person name="Chung E.J."/>
            <person name="Park J.A."/>
            <person name="Pramanik P."/>
            <person name="Bibi F."/>
            <person name="Jeon C.O."/>
            <person name="Chung Y.R."/>
        </authorList>
    </citation>
    <scope>NUCLEOTIDE SEQUENCE [LARGE SCALE GENOMIC DNA]</scope>
    <source>
        <strain evidence="6 7">YC6898</strain>
    </source>
</reference>
<dbReference type="Gene3D" id="1.10.10.10">
    <property type="entry name" value="Winged helix-like DNA-binding domain superfamily/Winged helix DNA-binding domain"/>
    <property type="match status" value="1"/>
</dbReference>
<dbReference type="AlphaFoldDB" id="A0A4R5PPJ4"/>
<dbReference type="Pfam" id="PF00126">
    <property type="entry name" value="HTH_1"/>
    <property type="match status" value="1"/>
</dbReference>
<dbReference type="InterPro" id="IPR050176">
    <property type="entry name" value="LTTR"/>
</dbReference>
<dbReference type="InterPro" id="IPR000847">
    <property type="entry name" value="LysR_HTH_N"/>
</dbReference>
<gene>
    <name evidence="6" type="ORF">E2A64_08050</name>
</gene>
<feature type="domain" description="HTH lysR-type" evidence="5">
    <location>
        <begin position="5"/>
        <end position="62"/>
    </location>
</feature>
<evidence type="ECO:0000259" key="5">
    <source>
        <dbReference type="PROSITE" id="PS50931"/>
    </source>
</evidence>
<name>A0A4R5PPJ4_9HYPH</name>
<evidence type="ECO:0000256" key="4">
    <source>
        <dbReference type="ARBA" id="ARBA00023163"/>
    </source>
</evidence>
<dbReference type="Gene3D" id="3.40.190.10">
    <property type="entry name" value="Periplasmic binding protein-like II"/>
    <property type="match status" value="2"/>
</dbReference>
<dbReference type="Proteomes" id="UP000295131">
    <property type="component" value="Unassembled WGS sequence"/>
</dbReference>
<keyword evidence="7" id="KW-1185">Reference proteome</keyword>
<dbReference type="GO" id="GO:0003677">
    <property type="term" value="F:DNA binding"/>
    <property type="evidence" value="ECO:0007669"/>
    <property type="project" value="UniProtKB-KW"/>
</dbReference>
<protein>
    <submittedName>
        <fullName evidence="6">LysR family transcriptional regulator</fullName>
    </submittedName>
</protein>
<keyword evidence="4" id="KW-0804">Transcription</keyword>
<evidence type="ECO:0000256" key="1">
    <source>
        <dbReference type="ARBA" id="ARBA00009437"/>
    </source>
</evidence>
<dbReference type="InterPro" id="IPR036390">
    <property type="entry name" value="WH_DNA-bd_sf"/>
</dbReference>
<dbReference type="SUPFAM" id="SSF53850">
    <property type="entry name" value="Periplasmic binding protein-like II"/>
    <property type="match status" value="1"/>
</dbReference>
<keyword evidence="2" id="KW-0805">Transcription regulation</keyword>
<sequence length="290" mass="30784">MKPQLDPRLLATFVQAARLGSLSAAAVQVGRTQSAVTMQMRRLEQLVGQDLLHRAGSGVRLTGSGERFLAYAERILTLSEEAVSAFSGTTLSGSIVFGCPEDYLVSHFPPLLEGFGKAHPEVEIRVVAASTDQLRRLLQSKQVDLALVSTRDLTDADDIVSSEALVWVGSQRSLEAGRFAEPLPLALTASNTLDHRAACDAMERAGLRYRIAYASNSHAGLVAVTRSGLAVSVMTENSVPPDLHVLGAPLPVLPRLGIRVAYAETGRSPAARAFGDHIARLLPSGDGAAV</sequence>
<proteinExistence type="inferred from homology"/>
<evidence type="ECO:0000256" key="2">
    <source>
        <dbReference type="ARBA" id="ARBA00023015"/>
    </source>
</evidence>
<dbReference type="EMBL" id="SMSI01000001">
    <property type="protein sequence ID" value="TDH39024.1"/>
    <property type="molecule type" value="Genomic_DNA"/>
</dbReference>
<evidence type="ECO:0000313" key="6">
    <source>
        <dbReference type="EMBL" id="TDH39024.1"/>
    </source>
</evidence>
<dbReference type="OrthoDB" id="1631201at2"/>
<organism evidence="6 7">
    <name type="scientific">Pseudohoeflea suaedae</name>
    <dbReference type="NCBI Taxonomy" id="877384"/>
    <lineage>
        <taxon>Bacteria</taxon>
        <taxon>Pseudomonadati</taxon>
        <taxon>Pseudomonadota</taxon>
        <taxon>Alphaproteobacteria</taxon>
        <taxon>Hyphomicrobiales</taxon>
        <taxon>Rhizobiaceae</taxon>
        <taxon>Pseudohoeflea</taxon>
    </lineage>
</organism>
<dbReference type="RefSeq" id="WP_133283857.1">
    <property type="nucleotide sequence ID" value="NZ_SMSI01000001.1"/>
</dbReference>
<dbReference type="InterPro" id="IPR005119">
    <property type="entry name" value="LysR_subst-bd"/>
</dbReference>
<dbReference type="Pfam" id="PF03466">
    <property type="entry name" value="LysR_substrate"/>
    <property type="match status" value="1"/>
</dbReference>
<dbReference type="PANTHER" id="PTHR30579:SF7">
    <property type="entry name" value="HTH-TYPE TRANSCRIPTIONAL REGULATOR LRHA-RELATED"/>
    <property type="match status" value="1"/>
</dbReference>
<keyword evidence="3" id="KW-0238">DNA-binding</keyword>